<organism evidence="2 4">
    <name type="scientific">Paenibacillus urinalis</name>
    <dbReference type="NCBI Taxonomy" id="521520"/>
    <lineage>
        <taxon>Bacteria</taxon>
        <taxon>Bacillati</taxon>
        <taxon>Bacillota</taxon>
        <taxon>Bacilli</taxon>
        <taxon>Bacillales</taxon>
        <taxon>Paenibacillaceae</taxon>
        <taxon>Paenibacillus</taxon>
    </lineage>
</organism>
<reference evidence="2 5" key="1">
    <citation type="submission" date="2023-02" db="EMBL/GenBank/DDBJ databases">
        <title>Pathogen: clinical or host-associated sample.</title>
        <authorList>
            <person name="Hergert J."/>
            <person name="Casey R."/>
            <person name="Wagner J."/>
            <person name="Young E.L."/>
            <person name="Oakeson K.F."/>
        </authorList>
    </citation>
    <scope>NUCLEOTIDE SEQUENCE</scope>
    <source>
        <strain evidence="3 5">2022CK-00829</strain>
        <strain evidence="2">2022CK-00830</strain>
    </source>
</reference>
<dbReference type="EMBL" id="CP118101">
    <property type="protein sequence ID" value="WDH81125.1"/>
    <property type="molecule type" value="Genomic_DNA"/>
</dbReference>
<dbReference type="RefSeq" id="WP_047910658.1">
    <property type="nucleotide sequence ID" value="NZ_CP118101.1"/>
</dbReference>
<name>A0AAX3MU70_9BACL</name>
<dbReference type="NCBIfam" id="TIGR01603">
    <property type="entry name" value="maj_tail_phi13"/>
    <property type="match status" value="1"/>
</dbReference>
<dbReference type="InterPro" id="IPR006490">
    <property type="entry name" value="Maj_tail_phi13"/>
</dbReference>
<dbReference type="Proteomes" id="UP001221519">
    <property type="component" value="Chromosome"/>
</dbReference>
<keyword evidence="5" id="KW-1185">Reference proteome</keyword>
<evidence type="ECO:0000313" key="2">
    <source>
        <dbReference type="EMBL" id="WDH81125.1"/>
    </source>
</evidence>
<dbReference type="Pfam" id="PF06488">
    <property type="entry name" value="L_lac_phage_MSP"/>
    <property type="match status" value="1"/>
</dbReference>
<evidence type="ECO:0000259" key="1">
    <source>
        <dbReference type="Pfam" id="PF06488"/>
    </source>
</evidence>
<dbReference type="Proteomes" id="UP001220962">
    <property type="component" value="Chromosome"/>
</dbReference>
<sequence>MSENKVTFGLEQVHVAFLDETTTGSQPVWKAPEPIPGAVRWTPEAVGEASTFYADNMAYFVSTANNGYTGELEMALVPDHILAEMLGWVIDSNGMLVEVSNALPKKFALLGQVQGDSKNRRFVYYNCQASRPAKERTTQGEAIEVNTEILTLTISPLEVNDMIVVKGDLELSDQNAAAYQSFFNSVYTPSFEAVGGV</sequence>
<accession>A0AAX3MU70</accession>
<dbReference type="AlphaFoldDB" id="A0AAX3MU70"/>
<feature type="domain" description="Phage tail tube protein N-terminal" evidence="1">
    <location>
        <begin position="4"/>
        <end position="144"/>
    </location>
</feature>
<proteinExistence type="predicted"/>
<dbReference type="EMBL" id="CP118108">
    <property type="protein sequence ID" value="WDI00840.1"/>
    <property type="molecule type" value="Genomic_DNA"/>
</dbReference>
<dbReference type="InterPro" id="IPR046764">
    <property type="entry name" value="L_lac_phage_MSP_N"/>
</dbReference>
<evidence type="ECO:0000313" key="5">
    <source>
        <dbReference type="Proteomes" id="UP001221519"/>
    </source>
</evidence>
<gene>
    <name evidence="2" type="ORF">PUW23_16490</name>
    <name evidence="3" type="ORF">PUW25_16315</name>
</gene>
<evidence type="ECO:0000313" key="3">
    <source>
        <dbReference type="EMBL" id="WDI00840.1"/>
    </source>
</evidence>
<evidence type="ECO:0000313" key="4">
    <source>
        <dbReference type="Proteomes" id="UP001220962"/>
    </source>
</evidence>
<protein>
    <submittedName>
        <fullName evidence="2">Phage tail protein</fullName>
    </submittedName>
</protein>